<evidence type="ECO:0000313" key="3">
    <source>
        <dbReference type="EMBL" id="TMR11624.1"/>
    </source>
</evidence>
<keyword evidence="2" id="KW-0802">TPR repeat</keyword>
<dbReference type="InterPro" id="IPR033891">
    <property type="entry name" value="TTC38"/>
</dbReference>
<dbReference type="AlphaFoldDB" id="A0A5S4F674"/>
<accession>A0A5S4F674</accession>
<name>A0A5S4F674_9ACTN</name>
<evidence type="ECO:0000256" key="1">
    <source>
        <dbReference type="ARBA" id="ARBA00022737"/>
    </source>
</evidence>
<dbReference type="Proteomes" id="UP000306628">
    <property type="component" value="Unassembled WGS sequence"/>
</dbReference>
<keyword evidence="1" id="KW-0677">Repeat</keyword>
<feature type="non-terminal residue" evidence="3">
    <location>
        <position position="1"/>
    </location>
</feature>
<dbReference type="PANTHER" id="PTHR16263:SF4">
    <property type="entry name" value="TETRATRICOPEPTIDE REPEAT PROTEIN 38"/>
    <property type="match status" value="1"/>
</dbReference>
<protein>
    <submittedName>
        <fullName evidence="3">Tetratricopeptide repeat protein</fullName>
    </submittedName>
</protein>
<gene>
    <name evidence="3" type="ORF">ETD85_59160</name>
</gene>
<organism evidence="3 4">
    <name type="scientific">Nonomuraea zeae</name>
    <dbReference type="NCBI Taxonomy" id="1642303"/>
    <lineage>
        <taxon>Bacteria</taxon>
        <taxon>Bacillati</taxon>
        <taxon>Actinomycetota</taxon>
        <taxon>Actinomycetes</taxon>
        <taxon>Streptosporangiales</taxon>
        <taxon>Streptosporangiaceae</taxon>
        <taxon>Nonomuraea</taxon>
    </lineage>
</organism>
<comment type="caution">
    <text evidence="3">The sequence shown here is derived from an EMBL/GenBank/DDBJ whole genome shotgun (WGS) entry which is preliminary data.</text>
</comment>
<proteinExistence type="predicted"/>
<evidence type="ECO:0000313" key="4">
    <source>
        <dbReference type="Proteomes" id="UP000306628"/>
    </source>
</evidence>
<dbReference type="PANTHER" id="PTHR16263">
    <property type="entry name" value="TETRATRICOPEPTIDE REPEAT PROTEIN 38"/>
    <property type="match status" value="1"/>
</dbReference>
<dbReference type="EMBL" id="VCKX01000471">
    <property type="protein sequence ID" value="TMR11624.1"/>
    <property type="molecule type" value="Genomic_DNA"/>
</dbReference>
<reference evidence="3 4" key="1">
    <citation type="submission" date="2019-05" db="EMBL/GenBank/DDBJ databases">
        <title>Draft genome sequence of Nonomuraea zeae DSM 100528.</title>
        <authorList>
            <person name="Saricaoglu S."/>
            <person name="Isik K."/>
        </authorList>
    </citation>
    <scope>NUCLEOTIDE SEQUENCE [LARGE SCALE GENOMIC DNA]</scope>
    <source>
        <strain evidence="3 4">DSM 100528</strain>
    </source>
</reference>
<evidence type="ECO:0000256" key="2">
    <source>
        <dbReference type="ARBA" id="ARBA00022803"/>
    </source>
</evidence>
<sequence>AEKLIATREAYVLEPRPGVTNRDMTLRVGLPVCRAIVAFGRRDYPAVVDLLYPIRHRINEFGGSHAQRDAVQKTLLEAALRGGFADVARVLVSERINVRPCSPYNWLKQAALADALGRDAEAAAARLRADDLVRDATRT</sequence>
<keyword evidence="4" id="KW-1185">Reference proteome</keyword>